<protein>
    <submittedName>
        <fullName evidence="1">Uncharacterized protein</fullName>
    </submittedName>
</protein>
<comment type="caution">
    <text evidence="1">The sequence shown here is derived from an EMBL/GenBank/DDBJ whole genome shotgun (WGS) entry which is preliminary data.</text>
</comment>
<dbReference type="RefSeq" id="WP_160754255.1">
    <property type="nucleotide sequence ID" value="NZ_WTYA01000013.1"/>
</dbReference>
<accession>A0A845AM48</accession>
<name>A0A845AM48_9SPHN</name>
<dbReference type="AlphaFoldDB" id="A0A845AM48"/>
<evidence type="ECO:0000313" key="1">
    <source>
        <dbReference type="EMBL" id="MXP29955.1"/>
    </source>
</evidence>
<dbReference type="OrthoDB" id="7608789at2"/>
<evidence type="ECO:0000313" key="2">
    <source>
        <dbReference type="Proteomes" id="UP000439780"/>
    </source>
</evidence>
<dbReference type="InterPro" id="IPR025850">
    <property type="entry name" value="SUKH-3"/>
</dbReference>
<gene>
    <name evidence="1" type="ORF">GRI58_14180</name>
</gene>
<proteinExistence type="predicted"/>
<organism evidence="1 2">
    <name type="scientific">Qipengyuania algicida</name>
    <dbReference type="NCBI Taxonomy" id="1836209"/>
    <lineage>
        <taxon>Bacteria</taxon>
        <taxon>Pseudomonadati</taxon>
        <taxon>Pseudomonadota</taxon>
        <taxon>Alphaproteobacteria</taxon>
        <taxon>Sphingomonadales</taxon>
        <taxon>Erythrobacteraceae</taxon>
        <taxon>Qipengyuania</taxon>
    </lineage>
</organism>
<dbReference type="Pfam" id="PF14433">
    <property type="entry name" value="SUKH-3"/>
    <property type="match status" value="1"/>
</dbReference>
<reference evidence="1 2" key="1">
    <citation type="submission" date="2019-12" db="EMBL/GenBank/DDBJ databases">
        <title>Genomic-based taxomic classification of the family Erythrobacteraceae.</title>
        <authorList>
            <person name="Xu L."/>
        </authorList>
    </citation>
    <scope>NUCLEOTIDE SEQUENCE [LARGE SCALE GENOMIC DNA]</scope>
    <source>
        <strain evidence="1 2">KEMB 9005-328</strain>
    </source>
</reference>
<sequence length="170" mass="18988">MEVLSSAIEPEFRRAGWVPERRVQVSTNVPRDHRAFDVLQSFGGLKVGETGRGEECAKSDVEFYETDMPDQLVEAWQTILKCRFVGIGECHHGHGQLWLDETGRLFNSGLAGMPKVSLEGTTFAEGMERLLRGFRSKPMLLPWQTQVTVWGEVFRAGDVGVLSAESFVVS</sequence>
<dbReference type="EMBL" id="WTYA01000013">
    <property type="protein sequence ID" value="MXP29955.1"/>
    <property type="molecule type" value="Genomic_DNA"/>
</dbReference>
<dbReference type="Proteomes" id="UP000439780">
    <property type="component" value="Unassembled WGS sequence"/>
</dbReference>
<keyword evidence="2" id="KW-1185">Reference proteome</keyword>